<evidence type="ECO:0000256" key="1">
    <source>
        <dbReference type="ARBA" id="ARBA00004651"/>
    </source>
</evidence>
<dbReference type="Proteomes" id="UP000199668">
    <property type="component" value="Unassembled WGS sequence"/>
</dbReference>
<evidence type="ECO:0000256" key="3">
    <source>
        <dbReference type="ARBA" id="ARBA00022475"/>
    </source>
</evidence>
<dbReference type="EMBL" id="FOTY01000008">
    <property type="protein sequence ID" value="SFL93424.1"/>
    <property type="molecule type" value="Genomic_DNA"/>
</dbReference>
<feature type="transmembrane region" description="Helical" evidence="7">
    <location>
        <begin position="39"/>
        <end position="62"/>
    </location>
</feature>
<dbReference type="PANTHER" id="PTHR40043:SF1">
    <property type="entry name" value="UPF0719 INNER MEMBRANE PROTEIN YJFL"/>
    <property type="match status" value="1"/>
</dbReference>
<feature type="transmembrane region" description="Helical" evidence="7">
    <location>
        <begin position="6"/>
        <end position="27"/>
    </location>
</feature>
<keyword evidence="3" id="KW-1003">Cell membrane</keyword>
<dbReference type="InterPro" id="IPR007140">
    <property type="entry name" value="DUF350"/>
</dbReference>
<evidence type="ECO:0000256" key="2">
    <source>
        <dbReference type="ARBA" id="ARBA00005779"/>
    </source>
</evidence>
<evidence type="ECO:0000256" key="4">
    <source>
        <dbReference type="ARBA" id="ARBA00022692"/>
    </source>
</evidence>
<feature type="transmembrane region" description="Helical" evidence="7">
    <location>
        <begin position="112"/>
        <end position="131"/>
    </location>
</feature>
<protein>
    <submittedName>
        <fullName evidence="8">Putative membrane protein</fullName>
    </submittedName>
</protein>
<reference evidence="8 9" key="1">
    <citation type="submission" date="2016-10" db="EMBL/GenBank/DDBJ databases">
        <authorList>
            <person name="de Groot N.N."/>
        </authorList>
    </citation>
    <scope>NUCLEOTIDE SEQUENCE [LARGE SCALE GENOMIC DNA]</scope>
    <source>
        <strain evidence="8 9">CGMCC 1.6134</strain>
    </source>
</reference>
<keyword evidence="9" id="KW-1185">Reference proteome</keyword>
<sequence length="132" mass="14526">MDMSVFWESILWFVIVMAVIFIAAFIFEKVTKFKDREEIKAGNVSVALSLAGKIYALGYIMKISAENAYNLGEALAWGLIGFVLLIVGYFLFEFLTPSFKVDDELAKDNKAVGIISLAISIVIAHAVAIAII</sequence>
<dbReference type="AlphaFoldDB" id="A0A1I4LQZ3"/>
<dbReference type="PANTHER" id="PTHR40043">
    <property type="entry name" value="UPF0719 INNER MEMBRANE PROTEIN YJFL"/>
    <property type="match status" value="1"/>
</dbReference>
<evidence type="ECO:0000256" key="6">
    <source>
        <dbReference type="ARBA" id="ARBA00023136"/>
    </source>
</evidence>
<dbReference type="Pfam" id="PF03994">
    <property type="entry name" value="DUF350"/>
    <property type="match status" value="1"/>
</dbReference>
<comment type="subcellular location">
    <subcellularLocation>
        <location evidence="1">Cell membrane</location>
        <topology evidence="1">Multi-pass membrane protein</topology>
    </subcellularLocation>
</comment>
<organism evidence="8 9">
    <name type="scientific">Salibacterium qingdaonense</name>
    <dbReference type="NCBI Taxonomy" id="266892"/>
    <lineage>
        <taxon>Bacteria</taxon>
        <taxon>Bacillati</taxon>
        <taxon>Bacillota</taxon>
        <taxon>Bacilli</taxon>
        <taxon>Bacillales</taxon>
        <taxon>Bacillaceae</taxon>
    </lineage>
</organism>
<name>A0A1I4LQZ3_9BACI</name>
<accession>A0A1I4LQZ3</accession>
<dbReference type="STRING" id="266892.SAMN04488054_108109"/>
<evidence type="ECO:0000256" key="5">
    <source>
        <dbReference type="ARBA" id="ARBA00022989"/>
    </source>
</evidence>
<keyword evidence="5 7" id="KW-1133">Transmembrane helix</keyword>
<keyword evidence="6 7" id="KW-0472">Membrane</keyword>
<feature type="transmembrane region" description="Helical" evidence="7">
    <location>
        <begin position="74"/>
        <end position="92"/>
    </location>
</feature>
<proteinExistence type="inferred from homology"/>
<evidence type="ECO:0000313" key="8">
    <source>
        <dbReference type="EMBL" id="SFL93424.1"/>
    </source>
</evidence>
<keyword evidence="4 7" id="KW-0812">Transmembrane</keyword>
<dbReference type="GO" id="GO:0005886">
    <property type="term" value="C:plasma membrane"/>
    <property type="evidence" value="ECO:0007669"/>
    <property type="project" value="UniProtKB-SubCell"/>
</dbReference>
<comment type="similarity">
    <text evidence="2">Belongs to the UPF0719 family.</text>
</comment>
<gene>
    <name evidence="8" type="ORF">SAMN04488054_108109</name>
</gene>
<evidence type="ECO:0000256" key="7">
    <source>
        <dbReference type="SAM" id="Phobius"/>
    </source>
</evidence>
<evidence type="ECO:0000313" key="9">
    <source>
        <dbReference type="Proteomes" id="UP000199668"/>
    </source>
</evidence>